<dbReference type="Proteomes" id="UP001530400">
    <property type="component" value="Unassembled WGS sequence"/>
</dbReference>
<dbReference type="EMBL" id="JALLPJ020000702">
    <property type="protein sequence ID" value="KAL3785125.1"/>
    <property type="molecule type" value="Genomic_DNA"/>
</dbReference>
<keyword evidence="4" id="KW-1185">Reference proteome</keyword>
<dbReference type="InterPro" id="IPR036361">
    <property type="entry name" value="SAP_dom_sf"/>
</dbReference>
<evidence type="ECO:0000313" key="3">
    <source>
        <dbReference type="EMBL" id="KAL3785125.1"/>
    </source>
</evidence>
<dbReference type="SUPFAM" id="SSF68906">
    <property type="entry name" value="SAP domain"/>
    <property type="match status" value="1"/>
</dbReference>
<evidence type="ECO:0000259" key="2">
    <source>
        <dbReference type="PROSITE" id="PS50800"/>
    </source>
</evidence>
<comment type="caution">
    <text evidence="3">The sequence shown here is derived from an EMBL/GenBank/DDBJ whole genome shotgun (WGS) entry which is preliminary data.</text>
</comment>
<dbReference type="InterPro" id="IPR003034">
    <property type="entry name" value="SAP_dom"/>
</dbReference>
<feature type="region of interest" description="Disordered" evidence="1">
    <location>
        <begin position="59"/>
        <end position="81"/>
    </location>
</feature>
<dbReference type="AlphaFoldDB" id="A0ABD3PAF3"/>
<dbReference type="Pfam" id="PF02037">
    <property type="entry name" value="SAP"/>
    <property type="match status" value="1"/>
</dbReference>
<evidence type="ECO:0000313" key="4">
    <source>
        <dbReference type="Proteomes" id="UP001530400"/>
    </source>
</evidence>
<reference evidence="3 4" key="1">
    <citation type="submission" date="2024-10" db="EMBL/GenBank/DDBJ databases">
        <title>Updated reference genomes for cyclostephanoid diatoms.</title>
        <authorList>
            <person name="Roberts W.R."/>
            <person name="Alverson A.J."/>
        </authorList>
    </citation>
    <scope>NUCLEOTIDE SEQUENCE [LARGE SCALE GENOMIC DNA]</scope>
    <source>
        <strain evidence="3 4">AJA010-31</strain>
    </source>
</reference>
<feature type="compositionally biased region" description="Polar residues" evidence="1">
    <location>
        <begin position="63"/>
        <end position="73"/>
    </location>
</feature>
<organism evidence="3 4">
    <name type="scientific">Cyclotella atomus</name>
    <dbReference type="NCBI Taxonomy" id="382360"/>
    <lineage>
        <taxon>Eukaryota</taxon>
        <taxon>Sar</taxon>
        <taxon>Stramenopiles</taxon>
        <taxon>Ochrophyta</taxon>
        <taxon>Bacillariophyta</taxon>
        <taxon>Coscinodiscophyceae</taxon>
        <taxon>Thalassiosirophycidae</taxon>
        <taxon>Stephanodiscales</taxon>
        <taxon>Stephanodiscaceae</taxon>
        <taxon>Cyclotella</taxon>
    </lineage>
</organism>
<dbReference type="PROSITE" id="PS50800">
    <property type="entry name" value="SAP"/>
    <property type="match status" value="1"/>
</dbReference>
<feature type="domain" description="SAP" evidence="2">
    <location>
        <begin position="5"/>
        <end position="39"/>
    </location>
</feature>
<protein>
    <recommendedName>
        <fullName evidence="2">SAP domain-containing protein</fullName>
    </recommendedName>
</protein>
<name>A0ABD3PAF3_9STRA</name>
<gene>
    <name evidence="3" type="ORF">ACHAWO_007948</name>
</gene>
<dbReference type="Gene3D" id="1.10.720.30">
    <property type="entry name" value="SAP domain"/>
    <property type="match status" value="1"/>
</dbReference>
<dbReference type="SMART" id="SM00513">
    <property type="entry name" value="SAP"/>
    <property type="match status" value="1"/>
</dbReference>
<proteinExistence type="predicted"/>
<sequence length="81" mass="9196">MPPTLENMSVPELKDLLKLQGLAVSGRKADLIARLREYSGKPKPEVDWQYSKAKKKLKKQLLDPTSSIHNMTADSDPEYKQ</sequence>
<accession>A0ABD3PAF3</accession>
<evidence type="ECO:0000256" key="1">
    <source>
        <dbReference type="SAM" id="MobiDB-lite"/>
    </source>
</evidence>